<dbReference type="AlphaFoldDB" id="A0A0F9J2J5"/>
<organism evidence="1">
    <name type="scientific">marine sediment metagenome</name>
    <dbReference type="NCBI Taxonomy" id="412755"/>
    <lineage>
        <taxon>unclassified sequences</taxon>
        <taxon>metagenomes</taxon>
        <taxon>ecological metagenomes</taxon>
    </lineage>
</organism>
<proteinExistence type="predicted"/>
<dbReference type="EMBL" id="LAZR01012474">
    <property type="protein sequence ID" value="KKM26634.1"/>
    <property type="molecule type" value="Genomic_DNA"/>
</dbReference>
<name>A0A0F9J2J5_9ZZZZ</name>
<comment type="caution">
    <text evidence="1">The sequence shown here is derived from an EMBL/GenBank/DDBJ whole genome shotgun (WGS) entry which is preliminary data.</text>
</comment>
<reference evidence="1" key="1">
    <citation type="journal article" date="2015" name="Nature">
        <title>Complex archaea that bridge the gap between prokaryotes and eukaryotes.</title>
        <authorList>
            <person name="Spang A."/>
            <person name="Saw J.H."/>
            <person name="Jorgensen S.L."/>
            <person name="Zaremba-Niedzwiedzka K."/>
            <person name="Martijn J."/>
            <person name="Lind A.E."/>
            <person name="van Eijk R."/>
            <person name="Schleper C."/>
            <person name="Guy L."/>
            <person name="Ettema T.J."/>
        </authorList>
    </citation>
    <scope>NUCLEOTIDE SEQUENCE</scope>
</reference>
<evidence type="ECO:0000313" key="1">
    <source>
        <dbReference type="EMBL" id="KKM26634.1"/>
    </source>
</evidence>
<sequence length="197" mass="23089">MPSKIYIGALCNRDMDIFEKQKILCKKNYNISIINLLKKGSNSFNAKYLRKKLKKYSFSLFIVKLFSSESNQKIYNVINEVAPNIPVLNSLNSVKMCERRSDTFKFIEQKCKKLNIPRSFYSFNEAYNACSKGIKIIIKLDKHNIANLDKNDRIIGIAKNPDQLQKLIKNFRENELFYQEYLGKFDIIYKVVPEGYL</sequence>
<protein>
    <submittedName>
        <fullName evidence="1">Uncharacterized protein</fullName>
    </submittedName>
</protein>
<accession>A0A0F9J2J5</accession>
<gene>
    <name evidence="1" type="ORF">LCGC14_1582750</name>
</gene>